<organism evidence="1 2">
    <name type="scientific">Hygrophoropsis aurantiaca</name>
    <dbReference type="NCBI Taxonomy" id="72124"/>
    <lineage>
        <taxon>Eukaryota</taxon>
        <taxon>Fungi</taxon>
        <taxon>Dikarya</taxon>
        <taxon>Basidiomycota</taxon>
        <taxon>Agaricomycotina</taxon>
        <taxon>Agaricomycetes</taxon>
        <taxon>Agaricomycetidae</taxon>
        <taxon>Boletales</taxon>
        <taxon>Coniophorineae</taxon>
        <taxon>Hygrophoropsidaceae</taxon>
        <taxon>Hygrophoropsis</taxon>
    </lineage>
</organism>
<protein>
    <submittedName>
        <fullName evidence="1">Uncharacterized protein</fullName>
    </submittedName>
</protein>
<evidence type="ECO:0000313" key="2">
    <source>
        <dbReference type="Proteomes" id="UP000790377"/>
    </source>
</evidence>
<proteinExistence type="predicted"/>
<dbReference type="EMBL" id="MU267659">
    <property type="protein sequence ID" value="KAH7912087.1"/>
    <property type="molecule type" value="Genomic_DNA"/>
</dbReference>
<gene>
    <name evidence="1" type="ORF">BJ138DRAFT_1112625</name>
</gene>
<sequence length="146" mass="16529">MDTPRNFSPDRLREGTVMKDLPHTILSLDYLQQAVLPLFGLFPGVITSRTRCSILRHALNIKALPQRFQLVYIAVLGMRQGFVYAHWQAQQTFPPDDVKGAPDELQPYYLGMLEVGLKKISNGVCLRLLAPSSQQAPRNAEIWCSY</sequence>
<reference evidence="1" key="1">
    <citation type="journal article" date="2021" name="New Phytol.">
        <title>Evolutionary innovations through gain and loss of genes in the ectomycorrhizal Boletales.</title>
        <authorList>
            <person name="Wu G."/>
            <person name="Miyauchi S."/>
            <person name="Morin E."/>
            <person name="Kuo A."/>
            <person name="Drula E."/>
            <person name="Varga T."/>
            <person name="Kohler A."/>
            <person name="Feng B."/>
            <person name="Cao Y."/>
            <person name="Lipzen A."/>
            <person name="Daum C."/>
            <person name="Hundley H."/>
            <person name="Pangilinan J."/>
            <person name="Johnson J."/>
            <person name="Barry K."/>
            <person name="LaButti K."/>
            <person name="Ng V."/>
            <person name="Ahrendt S."/>
            <person name="Min B."/>
            <person name="Choi I.G."/>
            <person name="Park H."/>
            <person name="Plett J.M."/>
            <person name="Magnuson J."/>
            <person name="Spatafora J.W."/>
            <person name="Nagy L.G."/>
            <person name="Henrissat B."/>
            <person name="Grigoriev I.V."/>
            <person name="Yang Z.L."/>
            <person name="Xu J."/>
            <person name="Martin F.M."/>
        </authorList>
    </citation>
    <scope>NUCLEOTIDE SEQUENCE</scope>
    <source>
        <strain evidence="1">ATCC 28755</strain>
    </source>
</reference>
<accession>A0ACB8AG06</accession>
<name>A0ACB8AG06_9AGAM</name>
<comment type="caution">
    <text evidence="1">The sequence shown here is derived from an EMBL/GenBank/DDBJ whole genome shotgun (WGS) entry which is preliminary data.</text>
</comment>
<dbReference type="Proteomes" id="UP000790377">
    <property type="component" value="Unassembled WGS sequence"/>
</dbReference>
<evidence type="ECO:0000313" key="1">
    <source>
        <dbReference type="EMBL" id="KAH7912087.1"/>
    </source>
</evidence>
<keyword evidence="2" id="KW-1185">Reference proteome</keyword>